<dbReference type="GO" id="GO:0004844">
    <property type="term" value="F:uracil DNA N-glycosylase activity"/>
    <property type="evidence" value="ECO:0007669"/>
    <property type="project" value="UniProtKB-UniRule"/>
</dbReference>
<evidence type="ECO:0000256" key="11">
    <source>
        <dbReference type="RuleBase" id="RU003780"/>
    </source>
</evidence>
<keyword evidence="6 9" id="KW-0227">DNA damage</keyword>
<dbReference type="InterPro" id="IPR018085">
    <property type="entry name" value="Ura-DNA_Glyclase_AS"/>
</dbReference>
<protein>
    <recommendedName>
        <fullName evidence="5 9">Uracil-DNA glycosylase</fullName>
        <shortName evidence="9">UDG</shortName>
        <ecNumber evidence="4 9">3.2.2.27</ecNumber>
    </recommendedName>
</protein>
<sequence length="247" mass="28582">MNTYNEESFTKEAWKSLINTDWKDILSDEFDKPYFDKLNEFLKGEYKEHEVFPKRDDIFTALNHTSFKDTKILLLGQDPYHNDGQAHGLAFSVLPGIKTPPSLKNMYKELNAEYGCFIPDNGYLMDWADQGVLLLNTALTVRAHEANSHSKKGWEKFTDRIIEVLNEREEPVIFILWGNNAKKKVKLINTDKHYVLEGTHPSPLSANRGFFGCEHFKKANEILKSIGKTEIDWQINNLKEDEQISLI</sequence>
<dbReference type="InterPro" id="IPR005122">
    <property type="entry name" value="Uracil-DNA_glycosylase-like"/>
</dbReference>
<dbReference type="Proteomes" id="UP000003178">
    <property type="component" value="Unassembled WGS sequence"/>
</dbReference>
<comment type="similarity">
    <text evidence="3 9 11">Belongs to the uracil-DNA glycosylase (UDG) superfamily. UNG family.</text>
</comment>
<evidence type="ECO:0000256" key="9">
    <source>
        <dbReference type="HAMAP-Rule" id="MF_00148"/>
    </source>
</evidence>
<dbReference type="NCBIfam" id="NF003588">
    <property type="entry name" value="PRK05254.1-1"/>
    <property type="match status" value="1"/>
</dbReference>
<keyword evidence="9" id="KW-0963">Cytoplasm</keyword>
<dbReference type="InterPro" id="IPR036895">
    <property type="entry name" value="Uracil-DNA_glycosylase-like_sf"/>
</dbReference>
<evidence type="ECO:0000256" key="4">
    <source>
        <dbReference type="ARBA" id="ARBA00012030"/>
    </source>
</evidence>
<comment type="caution">
    <text evidence="13">The sequence shown here is derived from an EMBL/GenBank/DDBJ whole genome shotgun (WGS) entry which is preliminary data.</text>
</comment>
<comment type="catalytic activity">
    <reaction evidence="1 9 11">
        <text>Hydrolyzes single-stranded DNA or mismatched double-stranded DNA and polynucleotides, releasing free uracil.</text>
        <dbReference type="EC" id="3.2.2.27"/>
    </reaction>
</comment>
<keyword evidence="8 9" id="KW-0234">DNA repair</keyword>
<feature type="active site" description="Proton acceptor" evidence="9 10">
    <location>
        <position position="78"/>
    </location>
</feature>
<dbReference type="HOGENOM" id="CLU_032162_3_0_9"/>
<evidence type="ECO:0000256" key="2">
    <source>
        <dbReference type="ARBA" id="ARBA00002631"/>
    </source>
</evidence>
<comment type="subcellular location">
    <subcellularLocation>
        <location evidence="9">Cytoplasm</location>
    </subcellularLocation>
</comment>
<evidence type="ECO:0000313" key="14">
    <source>
        <dbReference type="Proteomes" id="UP000003178"/>
    </source>
</evidence>
<dbReference type="NCBIfam" id="NF003592">
    <property type="entry name" value="PRK05254.1-5"/>
    <property type="match status" value="1"/>
</dbReference>
<dbReference type="AlphaFoldDB" id="B6G1M1"/>
<dbReference type="eggNOG" id="COG0692">
    <property type="taxonomic scope" value="Bacteria"/>
</dbReference>
<evidence type="ECO:0000256" key="7">
    <source>
        <dbReference type="ARBA" id="ARBA00022801"/>
    </source>
</evidence>
<dbReference type="FunFam" id="3.40.470.10:FF:000001">
    <property type="entry name" value="Uracil-DNA glycosylase"/>
    <property type="match status" value="1"/>
</dbReference>
<evidence type="ECO:0000256" key="5">
    <source>
        <dbReference type="ARBA" id="ARBA00018429"/>
    </source>
</evidence>
<evidence type="ECO:0000256" key="6">
    <source>
        <dbReference type="ARBA" id="ARBA00022763"/>
    </source>
</evidence>
<keyword evidence="14" id="KW-1185">Reference proteome</keyword>
<dbReference type="HAMAP" id="MF_00148">
    <property type="entry name" value="UDG"/>
    <property type="match status" value="1"/>
</dbReference>
<dbReference type="RefSeq" id="WP_006440890.1">
    <property type="nucleotide sequence ID" value="NZ_DS995359.1"/>
</dbReference>
<dbReference type="Gene3D" id="3.40.470.10">
    <property type="entry name" value="Uracil-DNA glycosylase-like domain"/>
    <property type="match status" value="1"/>
</dbReference>
<dbReference type="Pfam" id="PF03167">
    <property type="entry name" value="UDG"/>
    <property type="match status" value="1"/>
</dbReference>
<dbReference type="SUPFAM" id="SSF52141">
    <property type="entry name" value="Uracil-DNA glycosylase-like"/>
    <property type="match status" value="1"/>
</dbReference>
<evidence type="ECO:0000256" key="3">
    <source>
        <dbReference type="ARBA" id="ARBA00008184"/>
    </source>
</evidence>
<proteinExistence type="inferred from homology"/>
<dbReference type="GO" id="GO:0005737">
    <property type="term" value="C:cytoplasm"/>
    <property type="evidence" value="ECO:0007669"/>
    <property type="project" value="UniProtKB-SubCell"/>
</dbReference>
<dbReference type="PANTHER" id="PTHR11264">
    <property type="entry name" value="URACIL-DNA GLYCOSYLASE"/>
    <property type="match status" value="1"/>
</dbReference>
<dbReference type="PANTHER" id="PTHR11264:SF0">
    <property type="entry name" value="URACIL-DNA GLYCOSYLASE"/>
    <property type="match status" value="1"/>
</dbReference>
<dbReference type="InterPro" id="IPR002043">
    <property type="entry name" value="UDG_fam1"/>
</dbReference>
<gene>
    <name evidence="9" type="primary">ung</name>
    <name evidence="13" type="ORF">CLOHIR_02028</name>
</gene>
<keyword evidence="7 9" id="KW-0378">Hydrolase</keyword>
<dbReference type="SMART" id="SM00987">
    <property type="entry name" value="UreE_C"/>
    <property type="match status" value="1"/>
</dbReference>
<dbReference type="SMART" id="SM00986">
    <property type="entry name" value="UDG"/>
    <property type="match status" value="1"/>
</dbReference>
<dbReference type="NCBIfam" id="TIGR00628">
    <property type="entry name" value="ung"/>
    <property type="match status" value="1"/>
</dbReference>
<evidence type="ECO:0000256" key="10">
    <source>
        <dbReference type="PROSITE-ProRule" id="PRU10072"/>
    </source>
</evidence>
<reference evidence="13 14" key="2">
    <citation type="submission" date="2008-10" db="EMBL/GenBank/DDBJ databases">
        <title>Draft genome sequence of Clostridium hiranonis (DSM 13275).</title>
        <authorList>
            <person name="Sudarsanam P."/>
            <person name="Ley R."/>
            <person name="Guruge J."/>
            <person name="Turnbaugh P.J."/>
            <person name="Mahowald M."/>
            <person name="Liep D."/>
            <person name="Gordon J."/>
        </authorList>
    </citation>
    <scope>NUCLEOTIDE SEQUENCE [LARGE SCALE GENOMIC DNA]</scope>
    <source>
        <strain evidence="13 14">DSM 13275</strain>
    </source>
</reference>
<comment type="function">
    <text evidence="2 9 11">Excises uracil residues from the DNA which can arise as a result of misincorporation of dUMP residues by DNA polymerase or due to deamination of cytosine.</text>
</comment>
<evidence type="ECO:0000256" key="1">
    <source>
        <dbReference type="ARBA" id="ARBA00001400"/>
    </source>
</evidence>
<dbReference type="STRING" id="500633.CLOHIR_02028"/>
<dbReference type="EC" id="3.2.2.27" evidence="4 9"/>
<dbReference type="GO" id="GO:0097510">
    <property type="term" value="P:base-excision repair, AP site formation via deaminated base removal"/>
    <property type="evidence" value="ECO:0007669"/>
    <property type="project" value="TreeGrafter"/>
</dbReference>
<organism evidence="13 14">
    <name type="scientific">Peptacetobacter hiranonis (strain DSM 13275 / JCM 10541 / KCTC 15199 / TO-931)</name>
    <name type="common">Clostridium hiranonis</name>
    <dbReference type="NCBI Taxonomy" id="500633"/>
    <lineage>
        <taxon>Bacteria</taxon>
        <taxon>Bacillati</taxon>
        <taxon>Bacillota</taxon>
        <taxon>Clostridia</taxon>
        <taxon>Peptostreptococcales</taxon>
        <taxon>Peptostreptococcaceae</taxon>
        <taxon>Peptacetobacter</taxon>
    </lineage>
</organism>
<evidence type="ECO:0000313" key="13">
    <source>
        <dbReference type="EMBL" id="EEA84329.1"/>
    </source>
</evidence>
<dbReference type="NCBIfam" id="NF003591">
    <property type="entry name" value="PRK05254.1-4"/>
    <property type="match status" value="1"/>
</dbReference>
<dbReference type="PROSITE" id="PS00130">
    <property type="entry name" value="U_DNA_GLYCOSYLASE"/>
    <property type="match status" value="1"/>
</dbReference>
<evidence type="ECO:0000259" key="12">
    <source>
        <dbReference type="SMART" id="SM00986"/>
    </source>
</evidence>
<dbReference type="NCBIfam" id="NF003589">
    <property type="entry name" value="PRK05254.1-2"/>
    <property type="match status" value="1"/>
</dbReference>
<dbReference type="EMBL" id="ABWP01000075">
    <property type="protein sequence ID" value="EEA84329.1"/>
    <property type="molecule type" value="Genomic_DNA"/>
</dbReference>
<evidence type="ECO:0000256" key="8">
    <source>
        <dbReference type="ARBA" id="ARBA00023204"/>
    </source>
</evidence>
<name>B6G1M1_PEPHT</name>
<dbReference type="CDD" id="cd10027">
    <property type="entry name" value="UDG-F1-like"/>
    <property type="match status" value="1"/>
</dbReference>
<accession>B6G1M1</accession>
<reference evidence="13 14" key="1">
    <citation type="submission" date="2008-09" db="EMBL/GenBank/DDBJ databases">
        <authorList>
            <person name="Fulton L."/>
            <person name="Clifton S."/>
            <person name="Fulton B."/>
            <person name="Xu J."/>
            <person name="Minx P."/>
            <person name="Pepin K.H."/>
            <person name="Johnson M."/>
            <person name="Thiruvilangam P."/>
            <person name="Bhonagiri V."/>
            <person name="Nash W.E."/>
            <person name="Mardis E.R."/>
            <person name="Wilson R.K."/>
        </authorList>
    </citation>
    <scope>NUCLEOTIDE SEQUENCE [LARGE SCALE GENOMIC DNA]</scope>
    <source>
        <strain evidence="13 14">DSM 13275</strain>
    </source>
</reference>
<feature type="domain" description="Uracil-DNA glycosylase-like" evidence="12">
    <location>
        <begin position="63"/>
        <end position="223"/>
    </location>
</feature>